<dbReference type="PROSITE" id="PS51181">
    <property type="entry name" value="PPASE_TENSIN"/>
    <property type="match status" value="1"/>
</dbReference>
<evidence type="ECO:0000256" key="15">
    <source>
        <dbReference type="ARBA" id="ARBA00022949"/>
    </source>
</evidence>
<evidence type="ECO:0000256" key="3">
    <source>
        <dbReference type="ARBA" id="ARBA00004556"/>
    </source>
</evidence>
<comment type="similarity">
    <text evidence="5">Belongs to the protein kinase superfamily. AGC Ser/Thr protein kinase family. PKC subfamily.</text>
</comment>
<feature type="compositionally biased region" description="Polar residues" evidence="25">
    <location>
        <begin position="743"/>
        <end position="768"/>
    </location>
</feature>
<comment type="subcellular location">
    <subcellularLocation>
        <location evidence="1">Cell junction</location>
        <location evidence="1">Focal adhesion</location>
    </subcellularLocation>
    <subcellularLocation>
        <location evidence="3">Cytoplasm</location>
        <location evidence="3">Perinuclear region</location>
    </subcellularLocation>
    <subcellularLocation>
        <location evidence="2">Cytoplasmic vesicle</location>
    </subcellularLocation>
    <subcellularLocation>
        <location evidence="4">Golgi apparatus</location>
        <location evidence="4">trans-Golgi network</location>
    </subcellularLocation>
</comment>
<feature type="compositionally biased region" description="Basic and acidic residues" evidence="25">
    <location>
        <begin position="855"/>
        <end position="871"/>
    </location>
</feature>
<dbReference type="GO" id="GO:0005794">
    <property type="term" value="C:Golgi apparatus"/>
    <property type="evidence" value="ECO:0007669"/>
    <property type="project" value="UniProtKB-SubCell"/>
</dbReference>
<keyword evidence="19" id="KW-0968">Cytoplasmic vesicle</keyword>
<dbReference type="SUPFAM" id="SSF52799">
    <property type="entry name" value="(Phosphotyrosine protein) phosphatases II"/>
    <property type="match status" value="1"/>
</dbReference>
<keyword evidence="18" id="KW-0131">Cell cycle</keyword>
<dbReference type="InterPro" id="IPR000719">
    <property type="entry name" value="Prot_kinase_dom"/>
</dbReference>
<dbReference type="EMBL" id="JH816363">
    <property type="protein sequence ID" value="EKC40964.1"/>
    <property type="molecule type" value="Genomic_DNA"/>
</dbReference>
<keyword evidence="7" id="KW-0488">Methylation</keyword>
<dbReference type="GO" id="GO:0005524">
    <property type="term" value="F:ATP binding"/>
    <property type="evidence" value="ECO:0007669"/>
    <property type="project" value="UniProtKB-KW"/>
</dbReference>
<dbReference type="InterPro" id="IPR014020">
    <property type="entry name" value="Tensin_C2-dom"/>
</dbReference>
<dbReference type="Gene3D" id="1.10.287.110">
    <property type="entry name" value="DnaJ domain"/>
    <property type="match status" value="1"/>
</dbReference>
<dbReference type="SMART" id="SM01326">
    <property type="entry name" value="PTEN_C2"/>
    <property type="match status" value="1"/>
</dbReference>
<keyword evidence="13 26" id="KW-0418">Kinase</keyword>
<dbReference type="GO" id="GO:0031410">
    <property type="term" value="C:cytoplasmic vesicle"/>
    <property type="evidence" value="ECO:0007669"/>
    <property type="project" value="UniProtKB-SubCell"/>
</dbReference>
<dbReference type="InterPro" id="IPR035892">
    <property type="entry name" value="C2_domain_sf"/>
</dbReference>
<comment type="catalytic activity">
    <reaction evidence="21">
        <text>L-seryl-[protein] + ATP = O-phospho-L-seryl-[protein] + ADP + H(+)</text>
        <dbReference type="Rhea" id="RHEA:17989"/>
        <dbReference type="Rhea" id="RHEA-COMP:9863"/>
        <dbReference type="Rhea" id="RHEA-COMP:11604"/>
        <dbReference type="ChEBI" id="CHEBI:15378"/>
        <dbReference type="ChEBI" id="CHEBI:29999"/>
        <dbReference type="ChEBI" id="CHEBI:30616"/>
        <dbReference type="ChEBI" id="CHEBI:83421"/>
        <dbReference type="ChEBI" id="CHEBI:456216"/>
        <dbReference type="EC" id="2.7.11.1"/>
    </reaction>
</comment>
<dbReference type="InterPro" id="IPR029023">
    <property type="entry name" value="Tensin_phosphatase"/>
</dbReference>
<evidence type="ECO:0000256" key="19">
    <source>
        <dbReference type="ARBA" id="ARBA00023329"/>
    </source>
</evidence>
<feature type="compositionally biased region" description="Basic and acidic residues" evidence="25">
    <location>
        <begin position="964"/>
        <end position="974"/>
    </location>
</feature>
<evidence type="ECO:0000256" key="24">
    <source>
        <dbReference type="ARBA" id="ARBA00076380"/>
    </source>
</evidence>
<feature type="region of interest" description="Disordered" evidence="25">
    <location>
        <begin position="1039"/>
        <end position="1075"/>
    </location>
</feature>
<keyword evidence="15" id="KW-0965">Cell junction</keyword>
<keyword evidence="9" id="KW-0723">Serine/threonine-protein kinase</keyword>
<keyword evidence="11" id="KW-0808">Transferase</keyword>
<organism evidence="26">
    <name type="scientific">Magallana gigas</name>
    <name type="common">Pacific oyster</name>
    <name type="synonym">Crassostrea gigas</name>
    <dbReference type="NCBI Taxonomy" id="29159"/>
    <lineage>
        <taxon>Eukaryota</taxon>
        <taxon>Metazoa</taxon>
        <taxon>Spiralia</taxon>
        <taxon>Lophotrochozoa</taxon>
        <taxon>Mollusca</taxon>
        <taxon>Bivalvia</taxon>
        <taxon>Autobranchia</taxon>
        <taxon>Pteriomorphia</taxon>
        <taxon>Ostreida</taxon>
        <taxon>Ostreoidea</taxon>
        <taxon>Ostreidae</taxon>
        <taxon>Magallana</taxon>
    </lineage>
</organism>
<gene>
    <name evidence="26" type="ORF">CGI_10028689</name>
</gene>
<feature type="compositionally biased region" description="Basic and acidic residues" evidence="25">
    <location>
        <begin position="881"/>
        <end position="896"/>
    </location>
</feature>
<evidence type="ECO:0000256" key="10">
    <source>
        <dbReference type="ARBA" id="ARBA00022553"/>
    </source>
</evidence>
<feature type="compositionally biased region" description="Polar residues" evidence="25">
    <location>
        <begin position="352"/>
        <end position="365"/>
    </location>
</feature>
<keyword evidence="16" id="KW-0007">Acetylation</keyword>
<evidence type="ECO:0000256" key="9">
    <source>
        <dbReference type="ARBA" id="ARBA00022527"/>
    </source>
</evidence>
<dbReference type="SMART" id="SM00220">
    <property type="entry name" value="S_TKc"/>
    <property type="match status" value="1"/>
</dbReference>
<dbReference type="GO" id="GO:0035612">
    <property type="term" value="F:AP-2 adaptor complex binding"/>
    <property type="evidence" value="ECO:0007669"/>
    <property type="project" value="TreeGrafter"/>
</dbReference>
<dbReference type="GO" id="GO:0004674">
    <property type="term" value="F:protein serine/threonine kinase activity"/>
    <property type="evidence" value="ECO:0007669"/>
    <property type="project" value="UniProtKB-KW"/>
</dbReference>
<dbReference type="GO" id="GO:0045747">
    <property type="term" value="P:positive regulation of Notch signaling pathway"/>
    <property type="evidence" value="ECO:0007669"/>
    <property type="project" value="TreeGrafter"/>
</dbReference>
<dbReference type="HOGENOM" id="CLU_007537_0_0_1"/>
<evidence type="ECO:0000256" key="23">
    <source>
        <dbReference type="ARBA" id="ARBA00068393"/>
    </source>
</evidence>
<evidence type="ECO:0000256" key="12">
    <source>
        <dbReference type="ARBA" id="ARBA00022741"/>
    </source>
</evidence>
<evidence type="ECO:0000256" key="17">
    <source>
        <dbReference type="ARBA" id="ARBA00023034"/>
    </source>
</evidence>
<dbReference type="GO" id="GO:0048471">
    <property type="term" value="C:perinuclear region of cytoplasm"/>
    <property type="evidence" value="ECO:0007669"/>
    <property type="project" value="UniProtKB-SubCell"/>
</dbReference>
<dbReference type="PANTHER" id="PTHR22967">
    <property type="entry name" value="SERINE/THREONINE PROTEIN KINASE"/>
    <property type="match status" value="1"/>
</dbReference>
<reference evidence="26" key="1">
    <citation type="journal article" date="2012" name="Nature">
        <title>The oyster genome reveals stress adaptation and complexity of shell formation.</title>
        <authorList>
            <person name="Zhang G."/>
            <person name="Fang X."/>
            <person name="Guo X."/>
            <person name="Li L."/>
            <person name="Luo R."/>
            <person name="Xu F."/>
            <person name="Yang P."/>
            <person name="Zhang L."/>
            <person name="Wang X."/>
            <person name="Qi H."/>
            <person name="Xiong Z."/>
            <person name="Que H."/>
            <person name="Xie Y."/>
            <person name="Holland P.W."/>
            <person name="Paps J."/>
            <person name="Zhu Y."/>
            <person name="Wu F."/>
            <person name="Chen Y."/>
            <person name="Wang J."/>
            <person name="Peng C."/>
            <person name="Meng J."/>
            <person name="Yang L."/>
            <person name="Liu J."/>
            <person name="Wen B."/>
            <person name="Zhang N."/>
            <person name="Huang Z."/>
            <person name="Zhu Q."/>
            <person name="Feng Y."/>
            <person name="Mount A."/>
            <person name="Hedgecock D."/>
            <person name="Xu Z."/>
            <person name="Liu Y."/>
            <person name="Domazet-Loso T."/>
            <person name="Du Y."/>
            <person name="Sun X."/>
            <person name="Zhang S."/>
            <person name="Liu B."/>
            <person name="Cheng P."/>
            <person name="Jiang X."/>
            <person name="Li J."/>
            <person name="Fan D."/>
            <person name="Wang W."/>
            <person name="Fu W."/>
            <person name="Wang T."/>
            <person name="Wang B."/>
            <person name="Zhang J."/>
            <person name="Peng Z."/>
            <person name="Li Y."/>
            <person name="Li N."/>
            <person name="Wang J."/>
            <person name="Chen M."/>
            <person name="He Y."/>
            <person name="Tan F."/>
            <person name="Song X."/>
            <person name="Zheng Q."/>
            <person name="Huang R."/>
            <person name="Yang H."/>
            <person name="Du X."/>
            <person name="Chen L."/>
            <person name="Yang M."/>
            <person name="Gaffney P.M."/>
            <person name="Wang S."/>
            <person name="Luo L."/>
            <person name="She Z."/>
            <person name="Ming Y."/>
            <person name="Huang W."/>
            <person name="Zhang S."/>
            <person name="Huang B."/>
            <person name="Zhang Y."/>
            <person name="Qu T."/>
            <person name="Ni P."/>
            <person name="Miao G."/>
            <person name="Wang J."/>
            <person name="Wang Q."/>
            <person name="Steinberg C.E."/>
            <person name="Wang H."/>
            <person name="Li N."/>
            <person name="Qian L."/>
            <person name="Zhang G."/>
            <person name="Li Y."/>
            <person name="Yang H."/>
            <person name="Liu X."/>
            <person name="Wang J."/>
            <person name="Yin Y."/>
            <person name="Wang J."/>
        </authorList>
    </citation>
    <scope>NUCLEOTIDE SEQUENCE [LARGE SCALE GENOMIC DNA]</scope>
    <source>
        <strain evidence="26">05x7-T-G4-1.051#20</strain>
    </source>
</reference>
<dbReference type="PROSITE" id="PS51182">
    <property type="entry name" value="C2_TENSIN"/>
    <property type="match status" value="1"/>
</dbReference>
<evidence type="ECO:0000256" key="25">
    <source>
        <dbReference type="SAM" id="MobiDB-lite"/>
    </source>
</evidence>
<evidence type="ECO:0000256" key="22">
    <source>
        <dbReference type="ARBA" id="ARBA00054326"/>
    </source>
</evidence>
<dbReference type="Gene3D" id="1.10.510.10">
    <property type="entry name" value="Transferase(Phosphotransferase) domain 1"/>
    <property type="match status" value="1"/>
</dbReference>
<feature type="region of interest" description="Disordered" evidence="25">
    <location>
        <begin position="1096"/>
        <end position="1164"/>
    </location>
</feature>
<protein>
    <recommendedName>
        <fullName evidence="23">Cyclin-G-associated kinase</fullName>
        <ecNumber evidence="6">2.7.11.1</ecNumber>
    </recommendedName>
    <alternativeName>
        <fullName evidence="24">DnaJ homolog subfamily C member 26</fullName>
    </alternativeName>
</protein>
<evidence type="ECO:0000256" key="13">
    <source>
        <dbReference type="ARBA" id="ARBA00022777"/>
    </source>
</evidence>
<evidence type="ECO:0000256" key="11">
    <source>
        <dbReference type="ARBA" id="ARBA00022679"/>
    </source>
</evidence>
<dbReference type="PANTHER" id="PTHR22967:SF105">
    <property type="entry name" value="CYCLIN-G-ASSOCIATED KINASE"/>
    <property type="match status" value="1"/>
</dbReference>
<dbReference type="InParanoid" id="K1RBC4"/>
<evidence type="ECO:0000256" key="7">
    <source>
        <dbReference type="ARBA" id="ARBA00022481"/>
    </source>
</evidence>
<dbReference type="PROSITE" id="PS00108">
    <property type="entry name" value="PROTEIN_KINASE_ST"/>
    <property type="match status" value="1"/>
</dbReference>
<keyword evidence="14" id="KW-0067">ATP-binding</keyword>
<feature type="region of interest" description="Disordered" evidence="25">
    <location>
        <begin position="855"/>
        <end position="901"/>
    </location>
</feature>
<dbReference type="Pfam" id="PF00069">
    <property type="entry name" value="Pkinase"/>
    <property type="match status" value="1"/>
</dbReference>
<dbReference type="FunFam" id="3.90.190.10:FF:000008">
    <property type="entry name" value="putative tyrosine-protein phosphatase auxilin isoform X2"/>
    <property type="match status" value="1"/>
</dbReference>
<feature type="region of interest" description="Disordered" evidence="25">
    <location>
        <begin position="742"/>
        <end position="801"/>
    </location>
</feature>
<dbReference type="GO" id="GO:2000369">
    <property type="term" value="P:regulation of clathrin-dependent endocytosis"/>
    <property type="evidence" value="ECO:0007669"/>
    <property type="project" value="TreeGrafter"/>
</dbReference>
<evidence type="ECO:0000256" key="8">
    <source>
        <dbReference type="ARBA" id="ARBA00022490"/>
    </source>
</evidence>
<evidence type="ECO:0000256" key="20">
    <source>
        <dbReference type="ARBA" id="ARBA00047899"/>
    </source>
</evidence>
<sequence length="1383" mass="154973">MTEFFKSAFSALTGNISGIENDFVGQIVELGQQKLRVRRVIAEGGFAFVYVAQDVTTGKDYALKRLLAHDKEKNEMVMNEIKYLKKLSGHPNIVEFIAAASDSDKGQCEYLLLTELCTGQLISVLNGAGSPLPCSDVIQIFFQASLAIQHMHRQNPPIIHRDLKVENLLVSSKGMIKLCDFGSATTETHFPDRSWSAIQRSLVEDEITKNTTPMYRAPEMLDLYQNSPICEASDIWALGCLLYMLCFGNHPFEDSAKLRIINANYSIPSTDTQYKVLHNLIKSMLQVNPNDRPTINDIIDRIKEIATAKNVNLKGTLHIAENIPANLVIDSVETNRQPNSVFYDGEGERTENWASSSGQGPNTSSIFSSLRGGAGNLMKNIKDASAKVMETVSATIGKTDLDINYITSKIAVMSFPAEGVESAFKNHIDEVRSYLESRHKDCYAVYNLSQRSYRATKFENRVSECGWPAKKAPMLSSLFAICQNMHLWLRQNPQNICVIHCIDGKASSATVVGAFFSFLHLFDSPEQSMHMFSVKRGPPGVTPSQKRYIGYISEIVADPPYSPHSAAVLLKSMTLSPVPLFNKMRNGCRPFVEVYVNEERILTTSQEYDKMRGYQTEDGLAILPVNTAVQGDVTVYVYHARSTFGGKVQGKITSMKMFQVQFHTGMIRPGTTSLKFTQFDLDQLDTAEKYPEQFSVMLDISVSKNERPTQKTPSWKAYDASKVSPKVLFSNKEEMMETLKTYGVTNQPGNDKSSLSKQSFSEQNSPVQKPNVPDKHHRSITKEQEENDQQNECFKREAKSDTTSDAMGFLASLSWQNTPKEGNQIKDTQNSLYREEGEGLLSDSDEDEFAALSVERGKPNSEKREIREEKLLSFNDDESETNEKDSFDIDKNEDGNSKVFDPFAEFDSLNLNSEVGSKEKTNSTETEQEFTLDGFTDNSKVDFQEKEDITNLDFIFDSLPPQKNKPDTKSSKEEDMFDPLNENSKSTGDVNLLGSWDIHNVKDSVPTWSIPRNLSASNIHQSNSTSNIQHMAGLNNTSIPRNNSGPFTVNPQQPAYGQSRSGNNSPITTGHNARGVSSHVAADPFAELGNLSGSNIGKSFGSNPNLNRSQQFPKNQTSNTRGPAQPPKEQTNSSVPKQQAQNKPNYNVGGFATGAKNDRSVKNPYGVKPQVNVNAFEDLLGNHQFTSSKQNNAPKTIGDMKKLQMAEEMDPEKLKVLEWIQGKERNIRALLCSLDKVLWDGEKRWQQVGMHDLVTADQVKKVYRKAVLSVHPDKTVFTYAPKKTTWARNFTALCHSAVHTSTHSTGSSSSLIANKVGVRWDHAGPFHRKMTQLDRLRKYHSLRKKTMKYKTTRHFGRKKQMNRKLQKLSLYNNVRENRANEHA</sequence>
<dbReference type="SUPFAM" id="SSF46565">
    <property type="entry name" value="Chaperone J-domain"/>
    <property type="match status" value="1"/>
</dbReference>
<evidence type="ECO:0000256" key="1">
    <source>
        <dbReference type="ARBA" id="ARBA00004246"/>
    </source>
</evidence>
<dbReference type="InterPro" id="IPR029021">
    <property type="entry name" value="Prot-tyrosine_phosphatase-like"/>
</dbReference>
<evidence type="ECO:0000256" key="6">
    <source>
        <dbReference type="ARBA" id="ARBA00012513"/>
    </source>
</evidence>
<dbReference type="FunFam" id="1.10.287.110:FF:000002">
    <property type="entry name" value="putative tyrosine-protein phosphatase auxilin isoform X2"/>
    <property type="match status" value="1"/>
</dbReference>
<evidence type="ECO:0000256" key="18">
    <source>
        <dbReference type="ARBA" id="ARBA00023306"/>
    </source>
</evidence>
<dbReference type="InterPro" id="IPR036869">
    <property type="entry name" value="J_dom_sf"/>
</dbReference>
<evidence type="ECO:0000256" key="16">
    <source>
        <dbReference type="ARBA" id="ARBA00022990"/>
    </source>
</evidence>
<dbReference type="PROSITE" id="PS50011">
    <property type="entry name" value="PROTEIN_KINASE_DOM"/>
    <property type="match status" value="1"/>
</dbReference>
<feature type="region of interest" description="Disordered" evidence="25">
    <location>
        <begin position="344"/>
        <end position="365"/>
    </location>
</feature>
<dbReference type="InterPro" id="IPR008271">
    <property type="entry name" value="Ser/Thr_kinase_AS"/>
</dbReference>
<evidence type="ECO:0000256" key="2">
    <source>
        <dbReference type="ARBA" id="ARBA00004541"/>
    </source>
</evidence>
<keyword evidence="17" id="KW-0333">Golgi apparatus</keyword>
<feature type="compositionally biased region" description="Polar residues" evidence="25">
    <location>
        <begin position="1039"/>
        <end position="1071"/>
    </location>
</feature>
<name>K1RBC4_MAGGI</name>
<keyword evidence="12" id="KW-0547">Nucleotide-binding</keyword>
<keyword evidence="8" id="KW-0963">Cytoplasm</keyword>
<comment type="catalytic activity">
    <reaction evidence="20">
        <text>L-threonyl-[protein] + ATP = O-phospho-L-threonyl-[protein] + ADP + H(+)</text>
        <dbReference type="Rhea" id="RHEA:46608"/>
        <dbReference type="Rhea" id="RHEA-COMP:11060"/>
        <dbReference type="Rhea" id="RHEA-COMP:11605"/>
        <dbReference type="ChEBI" id="CHEBI:15378"/>
        <dbReference type="ChEBI" id="CHEBI:30013"/>
        <dbReference type="ChEBI" id="CHEBI:30616"/>
        <dbReference type="ChEBI" id="CHEBI:61977"/>
        <dbReference type="ChEBI" id="CHEBI:456216"/>
        <dbReference type="EC" id="2.7.11.1"/>
    </reaction>
</comment>
<dbReference type="Pfam" id="PF10409">
    <property type="entry name" value="PTEN_C2"/>
    <property type="match status" value="1"/>
</dbReference>
<keyword evidence="10" id="KW-0597">Phosphoprotein</keyword>
<evidence type="ECO:0000256" key="14">
    <source>
        <dbReference type="ARBA" id="ARBA00022840"/>
    </source>
</evidence>
<dbReference type="SUPFAM" id="SSF56112">
    <property type="entry name" value="Protein kinase-like (PK-like)"/>
    <property type="match status" value="1"/>
</dbReference>
<dbReference type="InterPro" id="IPR011009">
    <property type="entry name" value="Kinase-like_dom_sf"/>
</dbReference>
<feature type="compositionally biased region" description="Polar residues" evidence="25">
    <location>
        <begin position="1096"/>
        <end position="1145"/>
    </location>
</feature>
<dbReference type="Gene3D" id="2.60.40.1110">
    <property type="match status" value="1"/>
</dbReference>
<dbReference type="FunFam" id="2.60.40.1110:FF:000001">
    <property type="entry name" value="cyclin-G-associated kinase isoform X2"/>
    <property type="match status" value="1"/>
</dbReference>
<dbReference type="Gene3D" id="3.90.190.10">
    <property type="entry name" value="Protein tyrosine phosphatase superfamily"/>
    <property type="match status" value="1"/>
</dbReference>
<evidence type="ECO:0000256" key="4">
    <source>
        <dbReference type="ARBA" id="ARBA00004601"/>
    </source>
</evidence>
<proteinExistence type="inferred from homology"/>
<feature type="region of interest" description="Disordered" evidence="25">
    <location>
        <begin position="957"/>
        <end position="985"/>
    </location>
</feature>
<evidence type="ECO:0000256" key="5">
    <source>
        <dbReference type="ARBA" id="ARBA00005490"/>
    </source>
</evidence>
<evidence type="ECO:0000256" key="21">
    <source>
        <dbReference type="ARBA" id="ARBA00048679"/>
    </source>
</evidence>
<dbReference type="FunFam" id="1.10.510.10:FF:000228">
    <property type="entry name" value="cyclin-G-associated kinase isoform X1"/>
    <property type="match status" value="1"/>
</dbReference>
<dbReference type="EC" id="2.7.11.1" evidence="6"/>
<evidence type="ECO:0000313" key="26">
    <source>
        <dbReference type="EMBL" id="EKC40964.1"/>
    </source>
</evidence>
<accession>K1RBC4</accession>
<dbReference type="FunCoup" id="K1RBC4">
    <property type="interactions" value="994"/>
</dbReference>
<dbReference type="GO" id="GO:0005925">
    <property type="term" value="C:focal adhesion"/>
    <property type="evidence" value="ECO:0007669"/>
    <property type="project" value="UniProtKB-SubCell"/>
</dbReference>
<comment type="function">
    <text evidence="22">Associates with cyclin G and CDK5. Seems to act as an auxilin homolog that is involved in the uncoating of clathrin-coated vesicles by Hsc70 in non-neuronal cells. Expression oscillates slightly during the cell cycle, peaking at G1. May play a role in clathrin-mediated endocytosis and intracellular trafficking, and in the dynamics of clathrin assembly/disassembly.</text>
</comment>
<dbReference type="SUPFAM" id="SSF49562">
    <property type="entry name" value="C2 domain (Calcium/lipid-binding domain, CaLB)"/>
    <property type="match status" value="1"/>
</dbReference>